<dbReference type="Gene3D" id="3.90.1150.10">
    <property type="entry name" value="Aspartate Aminotransferase, domain 1"/>
    <property type="match status" value="1"/>
</dbReference>
<evidence type="ECO:0000313" key="7">
    <source>
        <dbReference type="Proteomes" id="UP000293952"/>
    </source>
</evidence>
<dbReference type="FunFam" id="3.40.640.10:FF:000004">
    <property type="entry name" value="Acetylornithine aminotransferase"/>
    <property type="match status" value="1"/>
</dbReference>
<dbReference type="InterPro" id="IPR005814">
    <property type="entry name" value="Aminotrans_3"/>
</dbReference>
<dbReference type="CDD" id="cd00610">
    <property type="entry name" value="OAT_like"/>
    <property type="match status" value="1"/>
</dbReference>
<dbReference type="InterPro" id="IPR015421">
    <property type="entry name" value="PyrdxlP-dep_Trfase_major"/>
</dbReference>
<comment type="caution">
    <text evidence="6">The sequence shown here is derived from an EMBL/GenBank/DDBJ whole genome shotgun (WGS) entry which is preliminary data.</text>
</comment>
<evidence type="ECO:0000256" key="1">
    <source>
        <dbReference type="ARBA" id="ARBA00001933"/>
    </source>
</evidence>
<name>A0A4V1WET3_9FLAO</name>
<dbReference type="Gene3D" id="3.40.640.10">
    <property type="entry name" value="Type I PLP-dependent aspartate aminotransferase-like (Major domain)"/>
    <property type="match status" value="1"/>
</dbReference>
<dbReference type="PROSITE" id="PS00600">
    <property type="entry name" value="AA_TRANSFER_CLASS_3"/>
    <property type="match status" value="1"/>
</dbReference>
<dbReference type="InterPro" id="IPR050103">
    <property type="entry name" value="Class-III_PLP-dep_AT"/>
</dbReference>
<dbReference type="GO" id="GO:0030170">
    <property type="term" value="F:pyridoxal phosphate binding"/>
    <property type="evidence" value="ECO:0007669"/>
    <property type="project" value="InterPro"/>
</dbReference>
<sequence length="397" mass="43888">MKNPLTTAEKFKQLQGQTSPFPFLIEVDYAKGSYIYDKQGKSYLDMIAGVAVNNIGHNHPEVVKALKAQIDRHLHVMVYGEFIQDAPLEMAERLTAILPQQLNSVYAVNSGTEANEAAIKLAKRVTGRREIISCYGAYHGSTNGSLSLSSKEIKKKPFEPLMPEVNFIRHNEIEDLTLITEKTAGVFIEPIQGDAGVRQASTEYLKALRKRCDETGTQLIFDEIQCGIGRSGKNFAFEHSGVVPDILTLGKALGGGMPIGALVSSHEKLDLFSHDPILGHITTFGGHPVVCAAAAAGLKVLSGIDYDEVNKIGQHIEDELLKHKLVKEVRRIGFMFAIDMENAEVVNEIVMKCMEKGLISFWFLSHPESFRLSPPLTLSREEGEKALKIIEEVMKEI</sequence>
<dbReference type="RefSeq" id="WP_130095086.1">
    <property type="nucleotide sequence ID" value="NZ_SETE01000010.1"/>
</dbReference>
<evidence type="ECO:0000256" key="4">
    <source>
        <dbReference type="ARBA" id="ARBA00022898"/>
    </source>
</evidence>
<evidence type="ECO:0000313" key="6">
    <source>
        <dbReference type="EMBL" id="RYM30796.1"/>
    </source>
</evidence>
<evidence type="ECO:0000256" key="5">
    <source>
        <dbReference type="RuleBase" id="RU003560"/>
    </source>
</evidence>
<keyword evidence="3 6" id="KW-0808">Transferase</keyword>
<dbReference type="OrthoDB" id="9801052at2"/>
<comment type="cofactor">
    <cofactor evidence="1">
        <name>pyridoxal 5'-phosphate</name>
        <dbReference type="ChEBI" id="CHEBI:597326"/>
    </cofactor>
</comment>
<keyword evidence="4 5" id="KW-0663">Pyridoxal phosphate</keyword>
<evidence type="ECO:0000256" key="2">
    <source>
        <dbReference type="ARBA" id="ARBA00022576"/>
    </source>
</evidence>
<evidence type="ECO:0000256" key="3">
    <source>
        <dbReference type="ARBA" id="ARBA00022679"/>
    </source>
</evidence>
<dbReference type="GO" id="GO:0042802">
    <property type="term" value="F:identical protein binding"/>
    <property type="evidence" value="ECO:0007669"/>
    <property type="project" value="TreeGrafter"/>
</dbReference>
<reference evidence="6 7" key="1">
    <citation type="submission" date="2019-02" db="EMBL/GenBank/DDBJ databases">
        <title>Genome sequence of the sea-ice species Brumimicrobium glaciale.</title>
        <authorList>
            <person name="Bowman J.P."/>
        </authorList>
    </citation>
    <scope>NUCLEOTIDE SEQUENCE [LARGE SCALE GENOMIC DNA]</scope>
    <source>
        <strain evidence="6 7">IC156</strain>
    </source>
</reference>
<dbReference type="InterPro" id="IPR015422">
    <property type="entry name" value="PyrdxlP-dep_Trfase_small"/>
</dbReference>
<dbReference type="InterPro" id="IPR049704">
    <property type="entry name" value="Aminotrans_3_PPA_site"/>
</dbReference>
<keyword evidence="7" id="KW-1185">Reference proteome</keyword>
<dbReference type="SUPFAM" id="SSF53383">
    <property type="entry name" value="PLP-dependent transferases"/>
    <property type="match status" value="1"/>
</dbReference>
<protein>
    <submittedName>
        <fullName evidence="6">Aspartate aminotransferase family protein</fullName>
    </submittedName>
</protein>
<accession>A0A4V1WET3</accession>
<dbReference type="InterPro" id="IPR015424">
    <property type="entry name" value="PyrdxlP-dep_Trfase"/>
</dbReference>
<proteinExistence type="inferred from homology"/>
<dbReference type="GO" id="GO:0008483">
    <property type="term" value="F:transaminase activity"/>
    <property type="evidence" value="ECO:0007669"/>
    <property type="project" value="UniProtKB-KW"/>
</dbReference>
<keyword evidence="2 6" id="KW-0032">Aminotransferase</keyword>
<dbReference type="PANTHER" id="PTHR11986">
    <property type="entry name" value="AMINOTRANSFERASE CLASS III"/>
    <property type="match status" value="1"/>
</dbReference>
<dbReference type="AlphaFoldDB" id="A0A4V1WET3"/>
<dbReference type="Proteomes" id="UP000293952">
    <property type="component" value="Unassembled WGS sequence"/>
</dbReference>
<dbReference type="EMBL" id="SETE01000010">
    <property type="protein sequence ID" value="RYM30796.1"/>
    <property type="molecule type" value="Genomic_DNA"/>
</dbReference>
<dbReference type="PIRSF" id="PIRSF000521">
    <property type="entry name" value="Transaminase_4ab_Lys_Orn"/>
    <property type="match status" value="1"/>
</dbReference>
<comment type="similarity">
    <text evidence="5">Belongs to the class-III pyridoxal-phosphate-dependent aminotransferase family.</text>
</comment>
<dbReference type="Pfam" id="PF00202">
    <property type="entry name" value="Aminotran_3"/>
    <property type="match status" value="1"/>
</dbReference>
<dbReference type="PANTHER" id="PTHR11986:SF79">
    <property type="entry name" value="ACETYLORNITHINE AMINOTRANSFERASE, MITOCHONDRIAL"/>
    <property type="match status" value="1"/>
</dbReference>
<organism evidence="6 7">
    <name type="scientific">Brumimicrobium glaciale</name>
    <dbReference type="NCBI Taxonomy" id="200475"/>
    <lineage>
        <taxon>Bacteria</taxon>
        <taxon>Pseudomonadati</taxon>
        <taxon>Bacteroidota</taxon>
        <taxon>Flavobacteriia</taxon>
        <taxon>Flavobacteriales</taxon>
        <taxon>Crocinitomicaceae</taxon>
        <taxon>Brumimicrobium</taxon>
    </lineage>
</organism>
<gene>
    <name evidence="6" type="ORF">ERX46_17090</name>
</gene>